<dbReference type="SUPFAM" id="SSF56935">
    <property type="entry name" value="Porins"/>
    <property type="match status" value="1"/>
</dbReference>
<dbReference type="AlphaFoldDB" id="A0A956NAH7"/>
<organism evidence="1 2">
    <name type="scientific">Eiseniibacteriota bacterium</name>
    <dbReference type="NCBI Taxonomy" id="2212470"/>
    <lineage>
        <taxon>Bacteria</taxon>
        <taxon>Candidatus Eiseniibacteriota</taxon>
    </lineage>
</organism>
<accession>A0A956NAH7</accession>
<comment type="caution">
    <text evidence="1">The sequence shown here is derived from an EMBL/GenBank/DDBJ whole genome shotgun (WGS) entry which is preliminary data.</text>
</comment>
<dbReference type="Proteomes" id="UP000739538">
    <property type="component" value="Unassembled WGS sequence"/>
</dbReference>
<evidence type="ECO:0000313" key="1">
    <source>
        <dbReference type="EMBL" id="MCA9755680.1"/>
    </source>
</evidence>
<proteinExistence type="predicted"/>
<gene>
    <name evidence="1" type="ORF">KDA27_07760</name>
</gene>
<dbReference type="EMBL" id="JAGQHS010000029">
    <property type="protein sequence ID" value="MCA9755680.1"/>
    <property type="molecule type" value="Genomic_DNA"/>
</dbReference>
<sequence length="134" mass="14772">MGAYDHFGSASDVFDNDTDIATVYITGQFQIDAHWSLDVNGSFTNSKAKFDPIEVTVPEETVGKADYDFSGINEYSDLEFKQLEVGGTLTKMLSEKASAYIGLNYFDLTDDAPYVYGDVSGSVLYTRAGFQVRL</sequence>
<protein>
    <submittedName>
        <fullName evidence="1">Uncharacterized protein</fullName>
    </submittedName>
</protein>
<reference evidence="1" key="1">
    <citation type="submission" date="2020-04" db="EMBL/GenBank/DDBJ databases">
        <authorList>
            <person name="Zhang T."/>
        </authorList>
    </citation>
    <scope>NUCLEOTIDE SEQUENCE</scope>
    <source>
        <strain evidence="1">HKST-UBA02</strain>
    </source>
</reference>
<evidence type="ECO:0000313" key="2">
    <source>
        <dbReference type="Proteomes" id="UP000739538"/>
    </source>
</evidence>
<name>A0A956NAH7_UNCEI</name>
<reference evidence="1" key="2">
    <citation type="journal article" date="2021" name="Microbiome">
        <title>Successional dynamics and alternative stable states in a saline activated sludge microbial community over 9 years.</title>
        <authorList>
            <person name="Wang Y."/>
            <person name="Ye J."/>
            <person name="Ju F."/>
            <person name="Liu L."/>
            <person name="Boyd J.A."/>
            <person name="Deng Y."/>
            <person name="Parks D.H."/>
            <person name="Jiang X."/>
            <person name="Yin X."/>
            <person name="Woodcroft B.J."/>
            <person name="Tyson G.W."/>
            <person name="Hugenholtz P."/>
            <person name="Polz M.F."/>
            <person name="Zhang T."/>
        </authorList>
    </citation>
    <scope>NUCLEOTIDE SEQUENCE</scope>
    <source>
        <strain evidence="1">HKST-UBA02</strain>
    </source>
</reference>